<dbReference type="RefSeq" id="XP_024382495.1">
    <property type="nucleotide sequence ID" value="XM_024526727.2"/>
</dbReference>
<keyword evidence="8" id="KW-1185">Reference proteome</keyword>
<dbReference type="SUPFAM" id="SSF55874">
    <property type="entry name" value="ATPase domain of HSP90 chaperone/DNA topoisomerase II/histidine kinase"/>
    <property type="match status" value="1"/>
</dbReference>
<dbReference type="SMART" id="SM00853">
    <property type="entry name" value="MutL_C"/>
    <property type="match status" value="1"/>
</dbReference>
<dbReference type="STRING" id="3218.A0A2K1K8F7"/>
<dbReference type="PROSITE" id="PS00058">
    <property type="entry name" value="DNA_MISMATCH_REPAIR_1"/>
    <property type="match status" value="1"/>
</dbReference>
<dbReference type="Gene3D" id="3.30.230.10">
    <property type="match status" value="1"/>
</dbReference>
<dbReference type="OrthoDB" id="10254304at2759"/>
<dbReference type="CDD" id="cd03484">
    <property type="entry name" value="MutL_Trans_hPMS_2_like"/>
    <property type="match status" value="1"/>
</dbReference>
<reference evidence="7" key="3">
    <citation type="submission" date="2020-12" db="UniProtKB">
        <authorList>
            <consortium name="EnsemblPlants"/>
        </authorList>
    </citation>
    <scope>IDENTIFICATION</scope>
</reference>
<dbReference type="Gramene" id="Pp3c8_22650V3.3">
    <property type="protein sequence ID" value="Pp3c8_22650V3.3"/>
    <property type="gene ID" value="Pp3c8_22650"/>
</dbReference>
<evidence type="ECO:0000256" key="3">
    <source>
        <dbReference type="SAM" id="MobiDB-lite"/>
    </source>
</evidence>
<evidence type="ECO:0000256" key="2">
    <source>
        <dbReference type="ARBA" id="ARBA00022763"/>
    </source>
</evidence>
<dbReference type="InterPro" id="IPR042120">
    <property type="entry name" value="MutL_C_dimsub"/>
</dbReference>
<dbReference type="InterPro" id="IPR038973">
    <property type="entry name" value="MutL/Mlh/Pms-like"/>
</dbReference>
<dbReference type="InterPro" id="IPR037198">
    <property type="entry name" value="MutL_C_sf"/>
</dbReference>
<protein>
    <submittedName>
        <fullName evidence="6 7">Uncharacterized protein</fullName>
    </submittedName>
</protein>
<feature type="region of interest" description="Disordered" evidence="3">
    <location>
        <begin position="395"/>
        <end position="433"/>
    </location>
</feature>
<evidence type="ECO:0000256" key="1">
    <source>
        <dbReference type="ARBA" id="ARBA00006082"/>
    </source>
</evidence>
<dbReference type="EnsemblPlants" id="Pp3c8_22650V3.2">
    <property type="protein sequence ID" value="Pp3c8_22650V3.2"/>
    <property type="gene ID" value="Pp3c8_22650"/>
</dbReference>
<dbReference type="KEGG" id="ppp:112285709"/>
<dbReference type="Gene3D" id="3.30.1370.100">
    <property type="entry name" value="MutL, C-terminal domain, regulatory subdomain"/>
    <property type="match status" value="1"/>
</dbReference>
<dbReference type="CDD" id="cd16926">
    <property type="entry name" value="HATPase_MutL-MLH-PMS-like"/>
    <property type="match status" value="1"/>
</dbReference>
<dbReference type="NCBIfam" id="TIGR00585">
    <property type="entry name" value="mutl"/>
    <property type="match status" value="1"/>
</dbReference>
<dbReference type="Pfam" id="PF13589">
    <property type="entry name" value="HATPase_c_3"/>
    <property type="match status" value="1"/>
</dbReference>
<evidence type="ECO:0000259" key="5">
    <source>
        <dbReference type="SMART" id="SM01340"/>
    </source>
</evidence>
<dbReference type="FunCoup" id="A0A2K1K8F7">
    <property type="interactions" value="3627"/>
</dbReference>
<dbReference type="InterPro" id="IPR042121">
    <property type="entry name" value="MutL_C_regsub"/>
</dbReference>
<dbReference type="Pfam" id="PF08676">
    <property type="entry name" value="MutL_C"/>
    <property type="match status" value="1"/>
</dbReference>
<name>A0A2K1K8F7_PHYPA</name>
<dbReference type="Gramene" id="Pp3c8_22650V3.2">
    <property type="protein sequence ID" value="Pp3c8_22650V3.2"/>
    <property type="gene ID" value="Pp3c8_22650"/>
</dbReference>
<dbReference type="SUPFAM" id="SSF118116">
    <property type="entry name" value="DNA mismatch repair protein MutL"/>
    <property type="match status" value="1"/>
</dbReference>
<dbReference type="InterPro" id="IPR014721">
    <property type="entry name" value="Ribsml_uS5_D2-typ_fold_subgr"/>
</dbReference>
<reference evidence="6 8" key="1">
    <citation type="journal article" date="2008" name="Science">
        <title>The Physcomitrella genome reveals evolutionary insights into the conquest of land by plants.</title>
        <authorList>
            <person name="Rensing S."/>
            <person name="Lang D."/>
            <person name="Zimmer A."/>
            <person name="Terry A."/>
            <person name="Salamov A."/>
            <person name="Shapiro H."/>
            <person name="Nishiyama T."/>
            <person name="Perroud P.-F."/>
            <person name="Lindquist E."/>
            <person name="Kamisugi Y."/>
            <person name="Tanahashi T."/>
            <person name="Sakakibara K."/>
            <person name="Fujita T."/>
            <person name="Oishi K."/>
            <person name="Shin-I T."/>
            <person name="Kuroki Y."/>
            <person name="Toyoda A."/>
            <person name="Suzuki Y."/>
            <person name="Hashimoto A."/>
            <person name="Yamaguchi K."/>
            <person name="Sugano A."/>
            <person name="Kohara Y."/>
            <person name="Fujiyama A."/>
            <person name="Anterola A."/>
            <person name="Aoki S."/>
            <person name="Ashton N."/>
            <person name="Barbazuk W.B."/>
            <person name="Barker E."/>
            <person name="Bennetzen J."/>
            <person name="Bezanilla M."/>
            <person name="Blankenship R."/>
            <person name="Cho S.H."/>
            <person name="Dutcher S."/>
            <person name="Estelle M."/>
            <person name="Fawcett J.A."/>
            <person name="Gundlach H."/>
            <person name="Hanada K."/>
            <person name="Heyl A."/>
            <person name="Hicks K.A."/>
            <person name="Hugh J."/>
            <person name="Lohr M."/>
            <person name="Mayer K."/>
            <person name="Melkozernov A."/>
            <person name="Murata T."/>
            <person name="Nelson D."/>
            <person name="Pils B."/>
            <person name="Prigge M."/>
            <person name="Reiss B."/>
            <person name="Renner T."/>
            <person name="Rombauts S."/>
            <person name="Rushton P."/>
            <person name="Sanderfoot A."/>
            <person name="Schween G."/>
            <person name="Shiu S.-H."/>
            <person name="Stueber K."/>
            <person name="Theodoulou F.L."/>
            <person name="Tu H."/>
            <person name="Van de Peer Y."/>
            <person name="Verrier P.J."/>
            <person name="Waters E."/>
            <person name="Wood A."/>
            <person name="Yang L."/>
            <person name="Cove D."/>
            <person name="Cuming A."/>
            <person name="Hasebe M."/>
            <person name="Lucas S."/>
            <person name="Mishler D.B."/>
            <person name="Reski R."/>
            <person name="Grigoriev I."/>
            <person name="Quatrano R.S."/>
            <person name="Boore J.L."/>
        </authorList>
    </citation>
    <scope>NUCLEOTIDE SEQUENCE [LARGE SCALE GENOMIC DNA]</scope>
    <source>
        <strain evidence="7 8">cv. Gransden 2004</strain>
    </source>
</reference>
<feature type="domain" description="DNA mismatch repair protein S5" evidence="5">
    <location>
        <begin position="223"/>
        <end position="343"/>
    </location>
</feature>
<dbReference type="GO" id="GO:0005524">
    <property type="term" value="F:ATP binding"/>
    <property type="evidence" value="ECO:0007669"/>
    <property type="project" value="InterPro"/>
</dbReference>
<dbReference type="GO" id="GO:0140664">
    <property type="term" value="F:ATP-dependent DNA damage sensor activity"/>
    <property type="evidence" value="ECO:0007669"/>
    <property type="project" value="InterPro"/>
</dbReference>
<dbReference type="GO" id="GO:0006298">
    <property type="term" value="P:mismatch repair"/>
    <property type="evidence" value="ECO:0000318"/>
    <property type="project" value="GO_Central"/>
</dbReference>
<dbReference type="EnsemblPlants" id="Pp3c8_22650V3.3">
    <property type="protein sequence ID" value="Pp3c8_22650V3.3"/>
    <property type="gene ID" value="Pp3c8_22650"/>
</dbReference>
<dbReference type="Gene3D" id="3.30.1540.20">
    <property type="entry name" value="MutL, C-terminal domain, dimerisation subdomain"/>
    <property type="match status" value="1"/>
</dbReference>
<dbReference type="GO" id="GO:0006310">
    <property type="term" value="P:DNA recombination"/>
    <property type="evidence" value="ECO:0007669"/>
    <property type="project" value="EnsemblPlants"/>
</dbReference>
<dbReference type="Pfam" id="PF01119">
    <property type="entry name" value="DNA_mis_repair"/>
    <property type="match status" value="1"/>
</dbReference>
<dbReference type="GO" id="GO:0016887">
    <property type="term" value="F:ATP hydrolysis activity"/>
    <property type="evidence" value="ECO:0000318"/>
    <property type="project" value="GO_Central"/>
</dbReference>
<dbReference type="SUPFAM" id="SSF54211">
    <property type="entry name" value="Ribosomal protein S5 domain 2-like"/>
    <property type="match status" value="1"/>
</dbReference>
<feature type="domain" description="MutL C-terminal dimerisation" evidence="4">
    <location>
        <begin position="713"/>
        <end position="880"/>
    </location>
</feature>
<dbReference type="GO" id="GO:0032389">
    <property type="term" value="C:MutLalpha complex"/>
    <property type="evidence" value="ECO:0000318"/>
    <property type="project" value="GO_Central"/>
</dbReference>
<keyword evidence="2" id="KW-0227">DNA damage</keyword>
<dbReference type="GO" id="GO:0030983">
    <property type="term" value="F:mismatched DNA binding"/>
    <property type="evidence" value="ECO:0007669"/>
    <property type="project" value="InterPro"/>
</dbReference>
<dbReference type="InterPro" id="IPR002099">
    <property type="entry name" value="MutL/Mlh/PMS"/>
</dbReference>
<dbReference type="PaxDb" id="3218-PP1S474_7V6.1"/>
<dbReference type="EMBL" id="ABEU02000008">
    <property type="protein sequence ID" value="PNR50051.1"/>
    <property type="molecule type" value="Genomic_DNA"/>
</dbReference>
<evidence type="ECO:0000313" key="8">
    <source>
        <dbReference type="Proteomes" id="UP000006727"/>
    </source>
</evidence>
<dbReference type="PANTHER" id="PTHR10073:SF52">
    <property type="entry name" value="MISMATCH REPAIR ENDONUCLEASE PMS2"/>
    <property type="match status" value="1"/>
</dbReference>
<dbReference type="InterPro" id="IPR014790">
    <property type="entry name" value="MutL_C"/>
</dbReference>
<comment type="similarity">
    <text evidence="1">Belongs to the DNA mismatch repair MutL/HexB family.</text>
</comment>
<dbReference type="PANTHER" id="PTHR10073">
    <property type="entry name" value="DNA MISMATCH REPAIR PROTEIN MLH, PMS, MUTL"/>
    <property type="match status" value="1"/>
</dbReference>
<feature type="compositionally biased region" description="Polar residues" evidence="3">
    <location>
        <begin position="835"/>
        <end position="847"/>
    </location>
</feature>
<dbReference type="EnsemblPlants" id="Pp3c8_22650V3.4">
    <property type="protein sequence ID" value="Pp3c8_22650V3.4"/>
    <property type="gene ID" value="Pp3c8_22650"/>
</dbReference>
<evidence type="ECO:0000313" key="6">
    <source>
        <dbReference type="EMBL" id="PNR50051.1"/>
    </source>
</evidence>
<evidence type="ECO:0000313" key="7">
    <source>
        <dbReference type="EnsemblPlants" id="Pp3c8_22650V3.1"/>
    </source>
</evidence>
<dbReference type="FunFam" id="3.30.1370.100:FF:000001">
    <property type="entry name" value="Mismatch repair endonuclease pms1, putative"/>
    <property type="match status" value="1"/>
</dbReference>
<dbReference type="FunFam" id="3.30.565.10:FF:000014">
    <property type="entry name" value="Mismatch repair endonuclease pms1, putative"/>
    <property type="match status" value="1"/>
</dbReference>
<dbReference type="SMART" id="SM01340">
    <property type="entry name" value="DNA_mis_repair"/>
    <property type="match status" value="1"/>
</dbReference>
<dbReference type="InterPro" id="IPR036890">
    <property type="entry name" value="HATPase_C_sf"/>
</dbReference>
<reference evidence="6 8" key="2">
    <citation type="journal article" date="2018" name="Plant J.">
        <title>The Physcomitrella patens chromosome-scale assembly reveals moss genome structure and evolution.</title>
        <authorList>
            <person name="Lang D."/>
            <person name="Ullrich K.K."/>
            <person name="Murat F."/>
            <person name="Fuchs J."/>
            <person name="Jenkins J."/>
            <person name="Haas F.B."/>
            <person name="Piednoel M."/>
            <person name="Gundlach H."/>
            <person name="Van Bel M."/>
            <person name="Meyberg R."/>
            <person name="Vives C."/>
            <person name="Morata J."/>
            <person name="Symeonidi A."/>
            <person name="Hiss M."/>
            <person name="Muchero W."/>
            <person name="Kamisugi Y."/>
            <person name="Saleh O."/>
            <person name="Blanc G."/>
            <person name="Decker E.L."/>
            <person name="van Gessel N."/>
            <person name="Grimwood J."/>
            <person name="Hayes R.D."/>
            <person name="Graham S.W."/>
            <person name="Gunter L.E."/>
            <person name="McDaniel S.F."/>
            <person name="Hoernstein S.N.W."/>
            <person name="Larsson A."/>
            <person name="Li F.W."/>
            <person name="Perroud P.F."/>
            <person name="Phillips J."/>
            <person name="Ranjan P."/>
            <person name="Rokshar D.S."/>
            <person name="Rothfels C.J."/>
            <person name="Schneider L."/>
            <person name="Shu S."/>
            <person name="Stevenson D.W."/>
            <person name="Thummler F."/>
            <person name="Tillich M."/>
            <person name="Villarreal Aguilar J.C."/>
            <person name="Widiez T."/>
            <person name="Wong G.K."/>
            <person name="Wymore A."/>
            <person name="Zhang Y."/>
            <person name="Zimmer A.D."/>
            <person name="Quatrano R.S."/>
            <person name="Mayer K.F.X."/>
            <person name="Goodstein D."/>
            <person name="Casacuberta J.M."/>
            <person name="Vandepoele K."/>
            <person name="Reski R."/>
            <person name="Cuming A.C."/>
            <person name="Tuskan G.A."/>
            <person name="Maumus F."/>
            <person name="Salse J."/>
            <person name="Schmutz J."/>
            <person name="Rensing S.A."/>
        </authorList>
    </citation>
    <scope>NUCLEOTIDE SEQUENCE [LARGE SCALE GENOMIC DNA]</scope>
    <source>
        <strain evidence="7 8">cv. Gransden 2004</strain>
    </source>
</reference>
<dbReference type="Proteomes" id="UP000006727">
    <property type="component" value="Chromosome 8"/>
</dbReference>
<proteinExistence type="inferred from homology"/>
<accession>A0A2K1K8F7</accession>
<dbReference type="Gramene" id="Pp3c8_22650V3.1">
    <property type="protein sequence ID" value="Pp3c8_22650V3.1"/>
    <property type="gene ID" value="Pp3c8_22650"/>
</dbReference>
<dbReference type="GeneID" id="112285709"/>
<dbReference type="Gramene" id="Pp3c8_22650V3.4">
    <property type="protein sequence ID" value="Pp3c8_22650V3.4"/>
    <property type="gene ID" value="Pp3c8_22650"/>
</dbReference>
<organism evidence="6">
    <name type="scientific">Physcomitrium patens</name>
    <name type="common">Spreading-leaved earth moss</name>
    <name type="synonym">Physcomitrella patens</name>
    <dbReference type="NCBI Taxonomy" id="3218"/>
    <lineage>
        <taxon>Eukaryota</taxon>
        <taxon>Viridiplantae</taxon>
        <taxon>Streptophyta</taxon>
        <taxon>Embryophyta</taxon>
        <taxon>Bryophyta</taxon>
        <taxon>Bryophytina</taxon>
        <taxon>Bryopsida</taxon>
        <taxon>Funariidae</taxon>
        <taxon>Funariales</taxon>
        <taxon>Funariaceae</taxon>
        <taxon>Physcomitrium</taxon>
    </lineage>
</organism>
<dbReference type="Gene3D" id="3.30.565.10">
    <property type="entry name" value="Histidine kinase-like ATPase, C-terminal domain"/>
    <property type="match status" value="1"/>
</dbReference>
<dbReference type="InterPro" id="IPR014762">
    <property type="entry name" value="DNA_mismatch_repair_CS"/>
</dbReference>
<dbReference type="AlphaFoldDB" id="A0A2K1K8F7"/>
<sequence>MVMGSNGGAKIQPIDRAAVHRICSGQVVLDLATAVKELVENSLDAGATSIEIRLKEYGSVLIEVADNGSGVSPENYQGLTLKYHTSKISDFSDLQTLTSFGFRGEALSSLCALSDVSVTTRAKEEAIGARLTYDHSGVLSSQESVARAVGTTVAVANLFSPLPVRFKEFKRNIRREYGRLLSVLQAYALIAKGVRIFCTNQVGKSGRTTIVRTQGSGSVKDNIISVFGSKTAACLEPLNMEVSDGCLVEGFISRPGSGCGRASGDRQFIYVNGRPVDLPKINKLLNELYGSFNSLQKPMAFLNFILTPTAYDVNVTPDKRKVFLHTESALLTALKEALECVYTPDKYTYTVNNFADKATSSQHGVSIVDFETQPLSPIGQLDPEEDDFENLEEKTATAEESEVVPMRRGGLGGGAVRTSLGTPTASPVSGRKDGSKNDFIDLANFKLKGARTVASEKGNVITPSDALVNNLKLNRIALKTSQSRLTGFVSTSKKTSSKKRDAPARMGEDFEMEEEDKMVTFEPSLDGTSAMEVEDITSTKKIQEKDPCCAGHTEHALTPAAPKLKLVIGLSEKEASSSKVGGDDVDLDKDDNHITGLEDEGVELSPLNRSIVDKAVAASAQVANQPSGPPVDTSEVLFDIHKLRRKSERGLLHFADTMAPQGKSIKRMRGFTAATLEAARVTDGGAGKEAALVAATKELERSFNKADFKNMKVVGQFNLGFVLAKLDQDLFIVDQHASDEKYNFERLTKSTILNKQPLLRPLSLELSAAEEVIVTTHIETFRQNGFDFVENEDAPLGSRLSLSAVPFSQNITFGIGDVQELVGILANGTAPVAKPSTTNGTGSQNGSQKGGLLSAIRPSRVRGMLASRACRSSIMIGDALCKKEMEKILCHLADLDAPWNCPHGRPTMRHLADLEVLRQK</sequence>
<dbReference type="EnsemblPlants" id="Pp3c8_22650V3.1">
    <property type="protein sequence ID" value="Pp3c8_22650V3.1"/>
    <property type="gene ID" value="Pp3c8_22650"/>
</dbReference>
<dbReference type="FunFam" id="3.30.230.10:FF:000120">
    <property type="entry name" value="Mismatch repair endonuclease PMS2"/>
    <property type="match status" value="1"/>
</dbReference>
<dbReference type="InterPro" id="IPR013507">
    <property type="entry name" value="DNA_mismatch_S5_2-like"/>
</dbReference>
<feature type="region of interest" description="Disordered" evidence="3">
    <location>
        <begin position="833"/>
        <end position="853"/>
    </location>
</feature>
<evidence type="ECO:0000259" key="4">
    <source>
        <dbReference type="SMART" id="SM00853"/>
    </source>
</evidence>
<dbReference type="InterPro" id="IPR020568">
    <property type="entry name" value="Ribosomal_Su5_D2-typ_SF"/>
</dbReference>
<gene>
    <name evidence="7" type="primary">LOC112285709</name>
    <name evidence="6" type="ORF">PHYPA_011948</name>
</gene>